<accession>A0A166TTB2</accession>
<evidence type="ECO:0000256" key="1">
    <source>
        <dbReference type="ARBA" id="ARBA00006484"/>
    </source>
</evidence>
<dbReference type="Pfam" id="PF13561">
    <property type="entry name" value="adh_short_C2"/>
    <property type="match status" value="1"/>
</dbReference>
<gene>
    <name evidence="3" type="ORF">FIBSPDRAFT_814383</name>
</gene>
<evidence type="ECO:0000256" key="2">
    <source>
        <dbReference type="ARBA" id="ARBA00023002"/>
    </source>
</evidence>
<dbReference type="STRING" id="436010.A0A166TTB2"/>
<dbReference type="Gene3D" id="3.40.50.720">
    <property type="entry name" value="NAD(P)-binding Rossmann-like Domain"/>
    <property type="match status" value="1"/>
</dbReference>
<dbReference type="OrthoDB" id="10253736at2759"/>
<sequence length="287" mass="30591">MDLGLQDAHVLITGASGGIGVEIARLFLCTYASTTFRRTHPHRFLSALNAKVTAHYNTHSTPLGPLSAEYSASRLYCAQAALSSETEVAALFTNAAAQFGPVQVVVVSHGYWEPANTPLVEMSLERWQSTLDSNLTSSFLVAREYLRGLSGAPERVLDGASIVFVGSTAGKFGEKDHADYATAKSALMYGLTRTLKNEIVKIAKKGRVNCVAPGWTMTPHKAESLRDPAVLYMAVATTPLKKVASSLDIANQIALLASAKISGHITGELVVVAGGMEGRILNTPEDM</sequence>
<dbReference type="Proteomes" id="UP000076532">
    <property type="component" value="Unassembled WGS sequence"/>
</dbReference>
<evidence type="ECO:0000313" key="4">
    <source>
        <dbReference type="Proteomes" id="UP000076532"/>
    </source>
</evidence>
<dbReference type="EMBL" id="KV417491">
    <property type="protein sequence ID" value="KZP30959.1"/>
    <property type="molecule type" value="Genomic_DNA"/>
</dbReference>
<dbReference type="InterPro" id="IPR002347">
    <property type="entry name" value="SDR_fam"/>
</dbReference>
<proteinExistence type="inferred from homology"/>
<dbReference type="InterPro" id="IPR036291">
    <property type="entry name" value="NAD(P)-bd_dom_sf"/>
</dbReference>
<dbReference type="SUPFAM" id="SSF51735">
    <property type="entry name" value="NAD(P)-binding Rossmann-fold domains"/>
    <property type="match status" value="1"/>
</dbReference>
<evidence type="ECO:0000313" key="3">
    <source>
        <dbReference type="EMBL" id="KZP30959.1"/>
    </source>
</evidence>
<keyword evidence="2" id="KW-0560">Oxidoreductase</keyword>
<dbReference type="AlphaFoldDB" id="A0A166TTB2"/>
<comment type="similarity">
    <text evidence="1">Belongs to the short-chain dehydrogenases/reductases (SDR) family.</text>
</comment>
<reference evidence="3 4" key="1">
    <citation type="journal article" date="2016" name="Mol. Biol. Evol.">
        <title>Comparative Genomics of Early-Diverging Mushroom-Forming Fungi Provides Insights into the Origins of Lignocellulose Decay Capabilities.</title>
        <authorList>
            <person name="Nagy L.G."/>
            <person name="Riley R."/>
            <person name="Tritt A."/>
            <person name="Adam C."/>
            <person name="Daum C."/>
            <person name="Floudas D."/>
            <person name="Sun H."/>
            <person name="Yadav J.S."/>
            <person name="Pangilinan J."/>
            <person name="Larsson K.H."/>
            <person name="Matsuura K."/>
            <person name="Barry K."/>
            <person name="Labutti K."/>
            <person name="Kuo R."/>
            <person name="Ohm R.A."/>
            <person name="Bhattacharya S.S."/>
            <person name="Shirouzu T."/>
            <person name="Yoshinaga Y."/>
            <person name="Martin F.M."/>
            <person name="Grigoriev I.V."/>
            <person name="Hibbett D.S."/>
        </authorList>
    </citation>
    <scope>NUCLEOTIDE SEQUENCE [LARGE SCALE GENOMIC DNA]</scope>
    <source>
        <strain evidence="3 4">CBS 109695</strain>
    </source>
</reference>
<dbReference type="PANTHER" id="PTHR24321">
    <property type="entry name" value="DEHYDROGENASES, SHORT CHAIN"/>
    <property type="match status" value="1"/>
</dbReference>
<dbReference type="GO" id="GO:0016491">
    <property type="term" value="F:oxidoreductase activity"/>
    <property type="evidence" value="ECO:0007669"/>
    <property type="project" value="UniProtKB-KW"/>
</dbReference>
<dbReference type="PRINTS" id="PR00081">
    <property type="entry name" value="GDHRDH"/>
</dbReference>
<dbReference type="CDD" id="cd05233">
    <property type="entry name" value="SDR_c"/>
    <property type="match status" value="1"/>
</dbReference>
<dbReference type="PANTHER" id="PTHR24321:SF8">
    <property type="entry name" value="ESTRADIOL 17-BETA-DEHYDROGENASE 8-RELATED"/>
    <property type="match status" value="1"/>
</dbReference>
<protein>
    <submittedName>
        <fullName evidence="3">NAD(P)-binding protein</fullName>
    </submittedName>
</protein>
<name>A0A166TTB2_9AGAM</name>
<organism evidence="3 4">
    <name type="scientific">Athelia psychrophila</name>
    <dbReference type="NCBI Taxonomy" id="1759441"/>
    <lineage>
        <taxon>Eukaryota</taxon>
        <taxon>Fungi</taxon>
        <taxon>Dikarya</taxon>
        <taxon>Basidiomycota</taxon>
        <taxon>Agaricomycotina</taxon>
        <taxon>Agaricomycetes</taxon>
        <taxon>Agaricomycetidae</taxon>
        <taxon>Atheliales</taxon>
        <taxon>Atheliaceae</taxon>
        <taxon>Athelia</taxon>
    </lineage>
</organism>
<keyword evidence="4" id="KW-1185">Reference proteome</keyword>